<dbReference type="Proteomes" id="UP000507245">
    <property type="component" value="Unassembled WGS sequence"/>
</dbReference>
<accession>A0A6J5WBN5</accession>
<protein>
    <submittedName>
        <fullName evidence="1">Uncharacterized protein</fullName>
    </submittedName>
</protein>
<evidence type="ECO:0000313" key="1">
    <source>
        <dbReference type="EMBL" id="CAB4295708.1"/>
    </source>
</evidence>
<organism evidence="1 2">
    <name type="scientific">Prunus armeniaca</name>
    <name type="common">Apricot</name>
    <name type="synonym">Armeniaca vulgaris</name>
    <dbReference type="NCBI Taxonomy" id="36596"/>
    <lineage>
        <taxon>Eukaryota</taxon>
        <taxon>Viridiplantae</taxon>
        <taxon>Streptophyta</taxon>
        <taxon>Embryophyta</taxon>
        <taxon>Tracheophyta</taxon>
        <taxon>Spermatophyta</taxon>
        <taxon>Magnoliopsida</taxon>
        <taxon>eudicotyledons</taxon>
        <taxon>Gunneridae</taxon>
        <taxon>Pentapetalae</taxon>
        <taxon>rosids</taxon>
        <taxon>fabids</taxon>
        <taxon>Rosales</taxon>
        <taxon>Rosaceae</taxon>
        <taxon>Amygdaloideae</taxon>
        <taxon>Amygdaleae</taxon>
        <taxon>Prunus</taxon>
    </lineage>
</organism>
<dbReference type="AlphaFoldDB" id="A0A6J5WBN5"/>
<reference evidence="2" key="1">
    <citation type="journal article" date="2020" name="Genome Biol.">
        <title>Gamete binning: chromosome-level and haplotype-resolved genome assembly enabled by high-throughput single-cell sequencing of gamete genomes.</title>
        <authorList>
            <person name="Campoy J.A."/>
            <person name="Sun H."/>
            <person name="Goel M."/>
            <person name="Jiao W.-B."/>
            <person name="Folz-Donahue K."/>
            <person name="Wang N."/>
            <person name="Rubio M."/>
            <person name="Liu C."/>
            <person name="Kukat C."/>
            <person name="Ruiz D."/>
            <person name="Huettel B."/>
            <person name="Schneeberger K."/>
        </authorList>
    </citation>
    <scope>NUCLEOTIDE SEQUENCE [LARGE SCALE GENOMIC DNA]</scope>
    <source>
        <strain evidence="2">cv. Rojo Pasion</strain>
    </source>
</reference>
<keyword evidence="2" id="KW-1185">Reference proteome</keyword>
<proteinExistence type="predicted"/>
<evidence type="ECO:0000313" key="2">
    <source>
        <dbReference type="Proteomes" id="UP000507245"/>
    </source>
</evidence>
<dbReference type="EMBL" id="CAEKKB010000001">
    <property type="protein sequence ID" value="CAB4295708.1"/>
    <property type="molecule type" value="Genomic_DNA"/>
</dbReference>
<gene>
    <name evidence="1" type="ORF">ORAREDHAP_LOCUS7154</name>
</gene>
<sequence length="96" mass="11467">MEVGPTINLVYAYEFWASREKNAFCPSTDKSWTRLRWIWASEREEFLAKQSQEFVGKQREEFLEALRIEVGQTKRRVPGGAKDWIWASKEKSSWRH</sequence>
<name>A0A6J5WBN5_PRUAR</name>